<dbReference type="InterPro" id="IPR011711">
    <property type="entry name" value="GntR_C"/>
</dbReference>
<evidence type="ECO:0000313" key="6">
    <source>
        <dbReference type="EMBL" id="OWT63978.1"/>
    </source>
</evidence>
<dbReference type="Gene3D" id="1.10.10.10">
    <property type="entry name" value="Winged helix-like DNA-binding domain superfamily/Winged helix DNA-binding domain"/>
    <property type="match status" value="1"/>
</dbReference>
<dbReference type="SUPFAM" id="SSF46785">
    <property type="entry name" value="Winged helix' DNA-binding domain"/>
    <property type="match status" value="1"/>
</dbReference>
<evidence type="ECO:0000256" key="2">
    <source>
        <dbReference type="ARBA" id="ARBA00023125"/>
    </source>
</evidence>
<dbReference type="AlphaFoldDB" id="A0A225MRY7"/>
<feature type="compositionally biased region" description="Basic residues" evidence="4">
    <location>
        <begin position="230"/>
        <end position="239"/>
    </location>
</feature>
<feature type="region of interest" description="Disordered" evidence="4">
    <location>
        <begin position="223"/>
        <end position="245"/>
    </location>
</feature>
<dbReference type="PANTHER" id="PTHR43537">
    <property type="entry name" value="TRANSCRIPTIONAL REGULATOR, GNTR FAMILY"/>
    <property type="match status" value="1"/>
</dbReference>
<proteinExistence type="predicted"/>
<dbReference type="SMART" id="SM00345">
    <property type="entry name" value="HTH_GNTR"/>
    <property type="match status" value="1"/>
</dbReference>
<dbReference type="GO" id="GO:0003700">
    <property type="term" value="F:DNA-binding transcription factor activity"/>
    <property type="evidence" value="ECO:0007669"/>
    <property type="project" value="InterPro"/>
</dbReference>
<keyword evidence="2" id="KW-0238">DNA-binding</keyword>
<dbReference type="PROSITE" id="PS50949">
    <property type="entry name" value="HTH_GNTR"/>
    <property type="match status" value="1"/>
</dbReference>
<dbReference type="InterPro" id="IPR000524">
    <property type="entry name" value="Tscrpt_reg_HTH_GntR"/>
</dbReference>
<dbReference type="InterPro" id="IPR008920">
    <property type="entry name" value="TF_FadR/GntR_C"/>
</dbReference>
<evidence type="ECO:0000259" key="5">
    <source>
        <dbReference type="PROSITE" id="PS50949"/>
    </source>
</evidence>
<dbReference type="InterPro" id="IPR036390">
    <property type="entry name" value="WH_DNA-bd_sf"/>
</dbReference>
<organism evidence="6 7">
    <name type="scientific">Candidimonas nitroreducens</name>
    <dbReference type="NCBI Taxonomy" id="683354"/>
    <lineage>
        <taxon>Bacteria</taxon>
        <taxon>Pseudomonadati</taxon>
        <taxon>Pseudomonadota</taxon>
        <taxon>Betaproteobacteria</taxon>
        <taxon>Burkholderiales</taxon>
        <taxon>Alcaligenaceae</taxon>
        <taxon>Candidimonas</taxon>
    </lineage>
</organism>
<keyword evidence="7" id="KW-1185">Reference proteome</keyword>
<dbReference type="Proteomes" id="UP000214603">
    <property type="component" value="Unassembled WGS sequence"/>
</dbReference>
<reference evidence="7" key="1">
    <citation type="submission" date="2017-06" db="EMBL/GenBank/DDBJ databases">
        <title>Herbaspirillum phytohormonus sp. nov., isolated from the root nodule of Robinia pseudoacacia in lead-zinc mine.</title>
        <authorList>
            <person name="Fan M."/>
            <person name="Lin Y."/>
        </authorList>
    </citation>
    <scope>NUCLEOTIDE SEQUENCE [LARGE SCALE GENOMIC DNA]</scope>
    <source>
        <strain evidence="7">SC-089</strain>
    </source>
</reference>
<feature type="domain" description="HTH gntR-type" evidence="5">
    <location>
        <begin position="6"/>
        <end position="73"/>
    </location>
</feature>
<dbReference type="Pfam" id="PF07729">
    <property type="entry name" value="FCD"/>
    <property type="match status" value="1"/>
</dbReference>
<keyword evidence="1" id="KW-0805">Transcription regulation</keyword>
<dbReference type="PANTHER" id="PTHR43537:SF24">
    <property type="entry name" value="GLUCONATE OPERON TRANSCRIPTIONAL REPRESSOR"/>
    <property type="match status" value="1"/>
</dbReference>
<dbReference type="SMART" id="SM00895">
    <property type="entry name" value="FCD"/>
    <property type="match status" value="1"/>
</dbReference>
<dbReference type="GO" id="GO:0003677">
    <property type="term" value="F:DNA binding"/>
    <property type="evidence" value="ECO:0007669"/>
    <property type="project" value="UniProtKB-KW"/>
</dbReference>
<sequence length="245" mass="27710">MKYVKNSVYSETLERLSTLIIEGVYKPGDRLVERELCDRLGVSRTSIREALRQLEAERLVQLIPNKGPVVRQLSKQEFLDLWEIRATLECLAARRFASQGTDQDIAMLEQRIHALEAALQQKDRHFVRVAKNDFFECFMQGSGNLGLPDLLRQLNTQLSFMWASSLRVPGRPTESIRDLLALLEGIKARDSEAAHAAAVIYNMRARKIALAYLEEVLHAAKADGQAPKKTGTRRTRAPAKKLQEA</sequence>
<keyword evidence="3" id="KW-0804">Transcription</keyword>
<dbReference type="SUPFAM" id="SSF48008">
    <property type="entry name" value="GntR ligand-binding domain-like"/>
    <property type="match status" value="1"/>
</dbReference>
<dbReference type="CDD" id="cd07377">
    <property type="entry name" value="WHTH_GntR"/>
    <property type="match status" value="1"/>
</dbReference>
<dbReference type="PRINTS" id="PR00035">
    <property type="entry name" value="HTHGNTR"/>
</dbReference>
<dbReference type="Gene3D" id="1.20.120.530">
    <property type="entry name" value="GntR ligand-binding domain-like"/>
    <property type="match status" value="1"/>
</dbReference>
<name>A0A225MRY7_9BURK</name>
<comment type="caution">
    <text evidence="6">The sequence shown here is derived from an EMBL/GenBank/DDBJ whole genome shotgun (WGS) entry which is preliminary data.</text>
</comment>
<evidence type="ECO:0000256" key="3">
    <source>
        <dbReference type="ARBA" id="ARBA00023163"/>
    </source>
</evidence>
<evidence type="ECO:0000313" key="7">
    <source>
        <dbReference type="Proteomes" id="UP000214603"/>
    </source>
</evidence>
<protein>
    <submittedName>
        <fullName evidence="6">GntR family transcriptional regulator</fullName>
    </submittedName>
</protein>
<gene>
    <name evidence="6" type="ORF">CEY11_06675</name>
</gene>
<evidence type="ECO:0000256" key="1">
    <source>
        <dbReference type="ARBA" id="ARBA00023015"/>
    </source>
</evidence>
<dbReference type="InterPro" id="IPR036388">
    <property type="entry name" value="WH-like_DNA-bd_sf"/>
</dbReference>
<accession>A0A225MRY7</accession>
<evidence type="ECO:0000256" key="4">
    <source>
        <dbReference type="SAM" id="MobiDB-lite"/>
    </source>
</evidence>
<dbReference type="Pfam" id="PF00392">
    <property type="entry name" value="GntR"/>
    <property type="match status" value="1"/>
</dbReference>
<dbReference type="EMBL" id="NJIH01000003">
    <property type="protein sequence ID" value="OWT63978.1"/>
    <property type="molecule type" value="Genomic_DNA"/>
</dbReference>